<evidence type="ECO:0000256" key="4">
    <source>
        <dbReference type="SAM" id="MobiDB-lite"/>
    </source>
</evidence>
<dbReference type="PROSITE" id="PS50005">
    <property type="entry name" value="TPR"/>
    <property type="match status" value="4"/>
</dbReference>
<feature type="compositionally biased region" description="Polar residues" evidence="4">
    <location>
        <begin position="897"/>
        <end position="913"/>
    </location>
</feature>
<feature type="repeat" description="TPR" evidence="3">
    <location>
        <begin position="1116"/>
        <end position="1149"/>
    </location>
</feature>
<keyword evidence="2 3" id="KW-0802">TPR repeat</keyword>
<gene>
    <name evidence="5" type="ORF">PAUS00366_LOCUS2351</name>
</gene>
<feature type="compositionally biased region" description="Low complexity" evidence="4">
    <location>
        <begin position="240"/>
        <end position="251"/>
    </location>
</feature>
<evidence type="ECO:0008006" key="6">
    <source>
        <dbReference type="Google" id="ProtNLM"/>
    </source>
</evidence>
<feature type="compositionally biased region" description="Acidic residues" evidence="4">
    <location>
        <begin position="397"/>
        <end position="409"/>
    </location>
</feature>
<feature type="compositionally biased region" description="Polar residues" evidence="4">
    <location>
        <begin position="510"/>
        <end position="521"/>
    </location>
</feature>
<feature type="compositionally biased region" description="Polar residues" evidence="4">
    <location>
        <begin position="1"/>
        <end position="31"/>
    </location>
</feature>
<feature type="region of interest" description="Disordered" evidence="4">
    <location>
        <begin position="215"/>
        <end position="353"/>
    </location>
</feature>
<feature type="repeat" description="TPR" evidence="3">
    <location>
        <begin position="1200"/>
        <end position="1233"/>
    </location>
</feature>
<feature type="compositionally biased region" description="Polar residues" evidence="4">
    <location>
        <begin position="93"/>
        <end position="114"/>
    </location>
</feature>
<protein>
    <recommendedName>
        <fullName evidence="6">Kinesin light chain</fullName>
    </recommendedName>
</protein>
<dbReference type="Pfam" id="PF13374">
    <property type="entry name" value="TPR_10"/>
    <property type="match status" value="1"/>
</dbReference>
<feature type="compositionally biased region" description="Polar residues" evidence="4">
    <location>
        <begin position="317"/>
        <end position="334"/>
    </location>
</feature>
<feature type="region of interest" description="Disordered" evidence="4">
    <location>
        <begin position="1"/>
        <end position="61"/>
    </location>
</feature>
<dbReference type="InterPro" id="IPR011990">
    <property type="entry name" value="TPR-like_helical_dom_sf"/>
</dbReference>
<feature type="compositionally biased region" description="Low complexity" evidence="4">
    <location>
        <begin position="51"/>
        <end position="61"/>
    </location>
</feature>
<feature type="compositionally biased region" description="Basic residues" evidence="4">
    <location>
        <begin position="131"/>
        <end position="145"/>
    </location>
</feature>
<feature type="compositionally biased region" description="Polar residues" evidence="4">
    <location>
        <begin position="259"/>
        <end position="272"/>
    </location>
</feature>
<feature type="compositionally biased region" description="Low complexity" evidence="4">
    <location>
        <begin position="146"/>
        <end position="170"/>
    </location>
</feature>
<dbReference type="Gene3D" id="1.25.40.10">
    <property type="entry name" value="Tetratricopeptide repeat domain"/>
    <property type="match status" value="4"/>
</dbReference>
<feature type="region of interest" description="Disordered" evidence="4">
    <location>
        <begin position="549"/>
        <end position="573"/>
    </location>
</feature>
<evidence type="ECO:0000256" key="2">
    <source>
        <dbReference type="ARBA" id="ARBA00022803"/>
    </source>
</evidence>
<dbReference type="Pfam" id="PF13181">
    <property type="entry name" value="TPR_8"/>
    <property type="match status" value="1"/>
</dbReference>
<feature type="region of interest" description="Disordered" evidence="4">
    <location>
        <begin position="467"/>
        <end position="493"/>
    </location>
</feature>
<evidence type="ECO:0000256" key="1">
    <source>
        <dbReference type="ARBA" id="ARBA00022737"/>
    </source>
</evidence>
<dbReference type="InterPro" id="IPR019734">
    <property type="entry name" value="TPR_rpt"/>
</dbReference>
<feature type="repeat" description="TPR" evidence="3">
    <location>
        <begin position="1248"/>
        <end position="1281"/>
    </location>
</feature>
<feature type="region of interest" description="Disordered" evidence="4">
    <location>
        <begin position="833"/>
        <end position="856"/>
    </location>
</feature>
<feature type="region of interest" description="Disordered" evidence="4">
    <location>
        <begin position="389"/>
        <end position="411"/>
    </location>
</feature>
<keyword evidence="1" id="KW-0677">Repeat</keyword>
<sequence>MNQNQHYQSGGGSLHSNSTKHISNRSQQKQLDSIHKMPSDYGYSMELPPAQQTSTQNTNTNVDAAIASSYNDGNGFTPFAGSSTRGSSVLYSTAANSNSNTPPRGSSYRDSANGGQAAGRSCLVIPSFGSGKKKKKPSKNNKSPKKSSSGGLFGRSPSSSGSGSTSAESSTADPFHDHNHNDKLSLLKSFSNKNGETNAQDWYLETMDEEDEYNEITSNTNNNDNSNRKSNHRPLQYEAQQQQQQPTTQQPYPHFAQPPRQNYNDENNSASSADAIPNLLKLPKADDRSHQARARQNKMHAYQGEMEPEGIRGQEATIVTGSTASNSRSGQSSPYGRVQPSLSSSSPTSTNQPTVAIRDFASSNMSESSSQLLPIRQVVSNREKPIRNSLLVSPKEEENEDGIEYDDPPLDFLADSSPLKAPPRYRGDRMTLASAASTTNFLSQDRYCNEEDDYSEDMISQNRDEIERQNGQEHDSRSSTSTPARSMILDKEREKERQVRAMFALSDNEQVKTNPNNNTERVTPAAPDVSPGYMARMNDRSEEQQFVGTMSLASTPSRSSRRSAPVNVDDASFEDPLDHIQGINAMAMEHVTNGEFDMALQAFTQVLKVFIQEHGQAHPLTASAHHNLGTVHTKRAGLLPEHTLHQCHCREQALKCFQAAARSARDCPSLGPSHPNVAVSLVRIGFLLLQSRQYRNAVITFEEALRIRTENYGPTHGLVANLYNNLGVCHMHLQNFREGRMFLQQALDIQKELLGQADDDDSTALLELADTLCNIGGLNLEWIRRQGPDASRALDAESAFLEALELRSKVLGEDHVLTNQVLSLHDMVRSIPLPNSDESPKKNINDSPSWSSPHSSIPGKMTSYGCHYSPAGISDMTSEVVTPVKHLTMQSDHERSILSSSTKSPEASADTSGLSIPALKVPTKESFLPNRRSRSPLHRNGVSNFTDGYDAMEESCLLRKPIDEEQSASQAGGFVSYAQSTISAGSGMESSKPNEKDRMATMKHAQAMLNSHRQFMNSPNRNIKANISDIERTIDERDGNANEDGLVPLAGNWLGPKNISRLSPGCLQNPTENLHTVHNCAVAYLAKGRHSEAVTLLEMVVECQKTRNGELHPDVGSAVHNVGIAYLRMEEHYDAFQAFEEAVRVRKASLGREHPEVAVSLVKFGISLMLLQRHEDALWIFRDALSIRKQALGDLHPSNARICNNIGCVHVELGSLKEARKEFEAALDIQRNALARNSENGPMIFGASTTLQNLGYLYGKLEMYEKAAMVLRESLNLQERIMYPEHPTVLITLESLAEICLDAQRFTHALKYFNQLFERSQSMQSVDCLKQATTLHTISTIYGHLDSPKEQKKKLEMALKFIRYDNAKTLDDKIDERLAFAKKIQGELEMLKETRRSKDNWA</sequence>
<dbReference type="SUPFAM" id="SSF48452">
    <property type="entry name" value="TPR-like"/>
    <property type="match status" value="1"/>
</dbReference>
<dbReference type="SMART" id="SM00028">
    <property type="entry name" value="TPR"/>
    <property type="match status" value="9"/>
</dbReference>
<feature type="compositionally biased region" description="Low complexity" evidence="4">
    <location>
        <begin position="340"/>
        <end position="353"/>
    </location>
</feature>
<feature type="region of interest" description="Disordered" evidence="4">
    <location>
        <begin position="510"/>
        <end position="530"/>
    </location>
</feature>
<evidence type="ECO:0000256" key="3">
    <source>
        <dbReference type="PROSITE-ProRule" id="PRU00339"/>
    </source>
</evidence>
<dbReference type="Pfam" id="PF13424">
    <property type="entry name" value="TPR_12"/>
    <property type="match status" value="3"/>
</dbReference>
<proteinExistence type="predicted"/>
<organism evidence="5">
    <name type="scientific">Pseudo-nitzschia australis</name>
    <dbReference type="NCBI Taxonomy" id="44445"/>
    <lineage>
        <taxon>Eukaryota</taxon>
        <taxon>Sar</taxon>
        <taxon>Stramenopiles</taxon>
        <taxon>Ochrophyta</taxon>
        <taxon>Bacillariophyta</taxon>
        <taxon>Bacillariophyceae</taxon>
        <taxon>Bacillariophycidae</taxon>
        <taxon>Bacillariales</taxon>
        <taxon>Bacillariaceae</taxon>
        <taxon>Pseudo-nitzschia</taxon>
    </lineage>
</organism>
<reference evidence="5" key="1">
    <citation type="submission" date="2021-01" db="EMBL/GenBank/DDBJ databases">
        <authorList>
            <person name="Corre E."/>
            <person name="Pelletier E."/>
            <person name="Niang G."/>
            <person name="Scheremetjew M."/>
            <person name="Finn R."/>
            <person name="Kale V."/>
            <person name="Holt S."/>
            <person name="Cochrane G."/>
            <person name="Meng A."/>
            <person name="Brown T."/>
            <person name="Cohen L."/>
        </authorList>
    </citation>
    <scope>NUCLEOTIDE SEQUENCE</scope>
    <source>
        <strain evidence="5">10249 10 AB</strain>
    </source>
</reference>
<feature type="compositionally biased region" description="Low complexity" evidence="4">
    <location>
        <begin position="847"/>
        <end position="856"/>
    </location>
</feature>
<feature type="region of interest" description="Disordered" evidence="4">
    <location>
        <begin position="889"/>
        <end position="913"/>
    </location>
</feature>
<feature type="region of interest" description="Disordered" evidence="4">
    <location>
        <begin position="93"/>
        <end position="180"/>
    </location>
</feature>
<dbReference type="PANTHER" id="PTHR45641">
    <property type="entry name" value="TETRATRICOPEPTIDE REPEAT PROTEIN (AFU_ORTHOLOGUE AFUA_6G03870)"/>
    <property type="match status" value="1"/>
</dbReference>
<accession>A0A7S4AB04</accession>
<dbReference type="PANTHER" id="PTHR45641:SF19">
    <property type="entry name" value="NEPHROCYSTIN-3"/>
    <property type="match status" value="1"/>
</dbReference>
<feature type="repeat" description="TPR" evidence="3">
    <location>
        <begin position="678"/>
        <end position="711"/>
    </location>
</feature>
<evidence type="ECO:0000313" key="5">
    <source>
        <dbReference type="EMBL" id="CAE0709631.1"/>
    </source>
</evidence>
<name>A0A7S4AB04_9STRA</name>
<dbReference type="EMBL" id="HBIX01003082">
    <property type="protein sequence ID" value="CAE0709631.1"/>
    <property type="molecule type" value="Transcribed_RNA"/>
</dbReference>
<feature type="compositionally biased region" description="Basic and acidic residues" evidence="4">
    <location>
        <begin position="467"/>
        <end position="477"/>
    </location>
</feature>